<organism evidence="7 8">
    <name type="scientific">Amycolatopsis orientalis</name>
    <name type="common">Nocardia orientalis</name>
    <dbReference type="NCBI Taxonomy" id="31958"/>
    <lineage>
        <taxon>Bacteria</taxon>
        <taxon>Bacillati</taxon>
        <taxon>Actinomycetota</taxon>
        <taxon>Actinomycetes</taxon>
        <taxon>Pseudonocardiales</taxon>
        <taxon>Pseudonocardiaceae</taxon>
        <taxon>Amycolatopsis</taxon>
    </lineage>
</organism>
<evidence type="ECO:0000313" key="8">
    <source>
        <dbReference type="Proteomes" id="UP000093695"/>
    </source>
</evidence>
<feature type="domain" description="D-isomer specific 2-hydroxyacid dehydrogenase catalytic" evidence="5">
    <location>
        <begin position="20"/>
        <end position="318"/>
    </location>
</feature>
<dbReference type="Gene3D" id="3.40.50.720">
    <property type="entry name" value="NAD(P)-binding Rossmann-like Domain"/>
    <property type="match status" value="2"/>
</dbReference>
<dbReference type="InterPro" id="IPR050857">
    <property type="entry name" value="D-2-hydroxyacid_DH"/>
</dbReference>
<dbReference type="STRING" id="31958.SD37_20085"/>
<sequence>MTMRVLVTTSYLKPGGEVDRLLSDAGFDTVFTTPAQRQTSGTPLADLVRDADGIVAGTDAFTADVIESAPRLKVFGRCGVGYDNIDLAAANRCGIAVTFTPGANRRSVAEHVLALMLNCARLIPQNIASVRAGRWEQRSGRELDGAVLGLIGLGSIGKTVARLALALGMRVVAHDPYPDNDFLAETGVQAHTFDEVLAEADFLSLHIFLDDSTRHLIDASALRKVKPGAFLINTARGEVVDEAALADALENGALAGAALDVLAEEPMPLDSRLRRLDNVVVTAHIGAATEQARSRSSLMAAQQVIDALQGRVPANLVNPGHAALERR</sequence>
<comment type="similarity">
    <text evidence="1 4">Belongs to the D-isomer specific 2-hydroxyacid dehydrogenase family.</text>
</comment>
<name>A0A193BZX3_AMYOR</name>
<dbReference type="GO" id="GO:0016616">
    <property type="term" value="F:oxidoreductase activity, acting on the CH-OH group of donors, NAD or NADP as acceptor"/>
    <property type="evidence" value="ECO:0007669"/>
    <property type="project" value="InterPro"/>
</dbReference>
<evidence type="ECO:0000256" key="1">
    <source>
        <dbReference type="ARBA" id="ARBA00005854"/>
    </source>
</evidence>
<dbReference type="SUPFAM" id="SSF51735">
    <property type="entry name" value="NAD(P)-binding Rossmann-fold domains"/>
    <property type="match status" value="1"/>
</dbReference>
<dbReference type="CDD" id="cd12172">
    <property type="entry name" value="PGDH_like_2"/>
    <property type="match status" value="1"/>
</dbReference>
<feature type="domain" description="D-isomer specific 2-hydroxyacid dehydrogenase NAD-binding" evidence="6">
    <location>
        <begin position="113"/>
        <end position="286"/>
    </location>
</feature>
<dbReference type="EMBL" id="CP016174">
    <property type="protein sequence ID" value="ANN17719.1"/>
    <property type="molecule type" value="Genomic_DNA"/>
</dbReference>
<evidence type="ECO:0000259" key="6">
    <source>
        <dbReference type="Pfam" id="PF02826"/>
    </source>
</evidence>
<dbReference type="PANTHER" id="PTHR42789">
    <property type="entry name" value="D-ISOMER SPECIFIC 2-HYDROXYACID DEHYDROGENASE FAMILY PROTEIN (AFU_ORTHOLOGUE AFUA_6G10090)"/>
    <property type="match status" value="1"/>
</dbReference>
<evidence type="ECO:0000256" key="2">
    <source>
        <dbReference type="ARBA" id="ARBA00023002"/>
    </source>
</evidence>
<keyword evidence="2 4" id="KW-0560">Oxidoreductase</keyword>
<evidence type="ECO:0000313" key="7">
    <source>
        <dbReference type="EMBL" id="ANN17719.1"/>
    </source>
</evidence>
<dbReference type="PROSITE" id="PS00671">
    <property type="entry name" value="D_2_HYDROXYACID_DH_3"/>
    <property type="match status" value="1"/>
</dbReference>
<evidence type="ECO:0000259" key="5">
    <source>
        <dbReference type="Pfam" id="PF00389"/>
    </source>
</evidence>
<dbReference type="InterPro" id="IPR029753">
    <property type="entry name" value="D-isomer_DH_CS"/>
</dbReference>
<dbReference type="GO" id="GO:0051287">
    <property type="term" value="F:NAD binding"/>
    <property type="evidence" value="ECO:0007669"/>
    <property type="project" value="InterPro"/>
</dbReference>
<dbReference type="FunFam" id="3.40.50.720:FF:000203">
    <property type="entry name" value="D-3-phosphoglycerate dehydrogenase (SerA)"/>
    <property type="match status" value="1"/>
</dbReference>
<dbReference type="AlphaFoldDB" id="A0A193BZX3"/>
<protein>
    <submittedName>
        <fullName evidence="7">Phosphoglycerate dehydrogenase</fullName>
    </submittedName>
</protein>
<dbReference type="KEGG" id="aori:SD37_20085"/>
<dbReference type="InterPro" id="IPR006139">
    <property type="entry name" value="D-isomer_2_OHA_DH_cat_dom"/>
</dbReference>
<dbReference type="RefSeq" id="WP_044853330.1">
    <property type="nucleotide sequence ID" value="NZ_CP016174.1"/>
</dbReference>
<dbReference type="PANTHER" id="PTHR42789:SF1">
    <property type="entry name" value="D-ISOMER SPECIFIC 2-HYDROXYACID DEHYDROGENASE FAMILY PROTEIN (AFU_ORTHOLOGUE AFUA_6G10090)"/>
    <property type="match status" value="1"/>
</dbReference>
<dbReference type="Proteomes" id="UP000093695">
    <property type="component" value="Chromosome"/>
</dbReference>
<gene>
    <name evidence="7" type="ORF">SD37_20085</name>
</gene>
<reference evidence="7 8" key="1">
    <citation type="journal article" date="2015" name="Genome Announc.">
        <title>Draft Genome Sequence of Norvancomycin-Producing Strain Amycolatopsis orientalis CPCC200066.</title>
        <authorList>
            <person name="Lei X."/>
            <person name="Yuan F."/>
            <person name="Shi Y."/>
            <person name="Li X."/>
            <person name="Wang L."/>
            <person name="Hong B."/>
        </authorList>
    </citation>
    <scope>NUCLEOTIDE SEQUENCE [LARGE SCALE GENOMIC DNA]</scope>
    <source>
        <strain evidence="7 8">B-37</strain>
    </source>
</reference>
<evidence type="ECO:0000256" key="4">
    <source>
        <dbReference type="RuleBase" id="RU003719"/>
    </source>
</evidence>
<dbReference type="SUPFAM" id="SSF52283">
    <property type="entry name" value="Formate/glycerate dehydrogenase catalytic domain-like"/>
    <property type="match status" value="1"/>
</dbReference>
<dbReference type="InterPro" id="IPR006140">
    <property type="entry name" value="D-isomer_DH_NAD-bd"/>
</dbReference>
<dbReference type="Pfam" id="PF02826">
    <property type="entry name" value="2-Hacid_dh_C"/>
    <property type="match status" value="1"/>
</dbReference>
<dbReference type="Pfam" id="PF00389">
    <property type="entry name" value="2-Hacid_dh"/>
    <property type="match status" value="1"/>
</dbReference>
<keyword evidence="3" id="KW-0520">NAD</keyword>
<proteinExistence type="inferred from homology"/>
<dbReference type="InterPro" id="IPR036291">
    <property type="entry name" value="NAD(P)-bd_dom_sf"/>
</dbReference>
<evidence type="ECO:0000256" key="3">
    <source>
        <dbReference type="ARBA" id="ARBA00023027"/>
    </source>
</evidence>
<keyword evidence="8" id="KW-1185">Reference proteome</keyword>
<accession>A0A193BZX3</accession>